<dbReference type="SUPFAM" id="SSF56112">
    <property type="entry name" value="Protein kinase-like (PK-like)"/>
    <property type="match status" value="1"/>
</dbReference>
<keyword evidence="4" id="KW-1185">Reference proteome</keyword>
<gene>
    <name evidence="3" type="ORF">G4D63_12110</name>
</gene>
<evidence type="ECO:0000313" key="3">
    <source>
        <dbReference type="EMBL" id="NEY72471.1"/>
    </source>
</evidence>
<dbReference type="GO" id="GO:0019202">
    <property type="term" value="F:amino acid kinase activity"/>
    <property type="evidence" value="ECO:0007669"/>
    <property type="project" value="TreeGrafter"/>
</dbReference>
<sequence length="328" mass="38712">MMKLSKMQELLKTVDGEWRSPIAEAILKNWDYDEGSVFFLRASANFIFVFKRNQKRYFLRFNHEEERGKQSIEAEMNILEHLENFSSFNVAKPIKSLHGNFIEVVDTEIGRYNAVVFEGLKGKHYEMEEITTEQAYLWGQTLGKLHECFKKLPENLTINRPSWRTSLVKASEILAIHEKTAYEELIRISKWAEGLNISKENFGMIHYDFELDNVLFDNRMLGILDFDDCMSNWYLADIVYALRDAGEFTMQSLIINKFIEGYESETKLDSSLLVHAQEFMRIHELVTFAALIRSVDIEESTDHPEWLINLRRKLSERIDRYRKHSKRN</sequence>
<evidence type="ECO:0000313" key="4">
    <source>
        <dbReference type="Proteomes" id="UP000481043"/>
    </source>
</evidence>
<dbReference type="EMBL" id="JAAIWM010000004">
    <property type="protein sequence ID" value="NEY72471.1"/>
    <property type="molecule type" value="Genomic_DNA"/>
</dbReference>
<comment type="similarity">
    <text evidence="1">Belongs to the pseudomonas-type ThrB family.</text>
</comment>
<evidence type="ECO:0000256" key="1">
    <source>
        <dbReference type="ARBA" id="ARBA00038240"/>
    </source>
</evidence>
<dbReference type="PANTHER" id="PTHR21064">
    <property type="entry name" value="AMINOGLYCOSIDE PHOSPHOTRANSFERASE DOMAIN-CONTAINING PROTEIN-RELATED"/>
    <property type="match status" value="1"/>
</dbReference>
<feature type="domain" description="Aminoglycoside phosphotransferase" evidence="2">
    <location>
        <begin position="51"/>
        <end position="262"/>
    </location>
</feature>
<dbReference type="Proteomes" id="UP000481043">
    <property type="component" value="Unassembled WGS sequence"/>
</dbReference>
<reference evidence="3 4" key="1">
    <citation type="submission" date="2020-02" db="EMBL/GenBank/DDBJ databases">
        <title>Bacillus aquiflavi sp. nov., isolated from yellow water of strong flavor Chinese baijiu in Yibin region of China.</title>
        <authorList>
            <person name="Xie J."/>
        </authorList>
    </citation>
    <scope>NUCLEOTIDE SEQUENCE [LARGE SCALE GENOMIC DNA]</scope>
    <source>
        <strain evidence="3 4">SA4</strain>
    </source>
</reference>
<dbReference type="RefSeq" id="WP_163179948.1">
    <property type="nucleotide sequence ID" value="NZ_JAAIWM010000004.1"/>
</dbReference>
<dbReference type="InterPro" id="IPR011009">
    <property type="entry name" value="Kinase-like_dom_sf"/>
</dbReference>
<evidence type="ECO:0000259" key="2">
    <source>
        <dbReference type="Pfam" id="PF01636"/>
    </source>
</evidence>
<dbReference type="InterPro" id="IPR050249">
    <property type="entry name" value="Pseudomonas-type_ThrB"/>
</dbReference>
<accession>A0A6M0Q7Y9</accession>
<dbReference type="Gene3D" id="3.90.1200.10">
    <property type="match status" value="1"/>
</dbReference>
<name>A0A6M0Q7Y9_9BACI</name>
<dbReference type="PANTHER" id="PTHR21064:SF6">
    <property type="entry name" value="AMINOGLYCOSIDE PHOSPHOTRANSFERASE DOMAIN-CONTAINING PROTEIN"/>
    <property type="match status" value="1"/>
</dbReference>
<dbReference type="InterPro" id="IPR002575">
    <property type="entry name" value="Aminoglycoside_PTrfase"/>
</dbReference>
<protein>
    <submittedName>
        <fullName evidence="3">Phosphotransferase</fullName>
    </submittedName>
</protein>
<comment type="caution">
    <text evidence="3">The sequence shown here is derived from an EMBL/GenBank/DDBJ whole genome shotgun (WGS) entry which is preliminary data.</text>
</comment>
<dbReference type="AlphaFoldDB" id="A0A6M0Q7Y9"/>
<keyword evidence="3" id="KW-0808">Transferase</keyword>
<organism evidence="3 4">
    <name type="scientific">Bacillus mesophilus</name>
    <dbReference type="NCBI Taxonomy" id="1808955"/>
    <lineage>
        <taxon>Bacteria</taxon>
        <taxon>Bacillati</taxon>
        <taxon>Bacillota</taxon>
        <taxon>Bacilli</taxon>
        <taxon>Bacillales</taxon>
        <taxon>Bacillaceae</taxon>
        <taxon>Bacillus</taxon>
    </lineage>
</organism>
<dbReference type="Pfam" id="PF01636">
    <property type="entry name" value="APH"/>
    <property type="match status" value="1"/>
</dbReference>
<proteinExistence type="inferred from homology"/>